<accession>K4AIB8</accession>
<dbReference type="Proteomes" id="UP000004995">
    <property type="component" value="Unassembled WGS sequence"/>
</dbReference>
<reference evidence="2" key="1">
    <citation type="journal article" date="2012" name="Nat. Biotechnol.">
        <title>Reference genome sequence of the model plant Setaria.</title>
        <authorList>
            <person name="Bennetzen J.L."/>
            <person name="Schmutz J."/>
            <person name="Wang H."/>
            <person name="Percifield R."/>
            <person name="Hawkins J."/>
            <person name="Pontaroli A.C."/>
            <person name="Estep M."/>
            <person name="Feng L."/>
            <person name="Vaughn J.N."/>
            <person name="Grimwood J."/>
            <person name="Jenkins J."/>
            <person name="Barry K."/>
            <person name="Lindquist E."/>
            <person name="Hellsten U."/>
            <person name="Deshpande S."/>
            <person name="Wang X."/>
            <person name="Wu X."/>
            <person name="Mitros T."/>
            <person name="Triplett J."/>
            <person name="Yang X."/>
            <person name="Ye C.Y."/>
            <person name="Mauro-Herrera M."/>
            <person name="Wang L."/>
            <person name="Li P."/>
            <person name="Sharma M."/>
            <person name="Sharma R."/>
            <person name="Ronald P.C."/>
            <person name="Panaud O."/>
            <person name="Kellogg E.A."/>
            <person name="Brutnell T.P."/>
            <person name="Doust A.N."/>
            <person name="Tuskan G.A."/>
            <person name="Rokhsar D."/>
            <person name="Devos K.M."/>
        </authorList>
    </citation>
    <scope>NUCLEOTIDE SEQUENCE [LARGE SCALE GENOMIC DNA]</scope>
    <source>
        <strain evidence="2">cv. Yugu1</strain>
    </source>
</reference>
<dbReference type="HOGENOM" id="CLU_3436084_0_0_1"/>
<name>K4AIB8_SETIT</name>
<protein>
    <submittedName>
        <fullName evidence="1">Uncharacterized protein</fullName>
    </submittedName>
</protein>
<evidence type="ECO:0000313" key="1">
    <source>
        <dbReference type="EnsemblPlants" id="KQK91229"/>
    </source>
</evidence>
<sequence>METIAKLIVAVYN</sequence>
<dbReference type="EMBL" id="AGNK02006019">
    <property type="status" value="NOT_ANNOTATED_CDS"/>
    <property type="molecule type" value="Genomic_DNA"/>
</dbReference>
<evidence type="ECO:0000313" key="2">
    <source>
        <dbReference type="Proteomes" id="UP000004995"/>
    </source>
</evidence>
<keyword evidence="2" id="KW-1185">Reference proteome</keyword>
<dbReference type="Gramene" id="KQK91229">
    <property type="protein sequence ID" value="KQK91229"/>
    <property type="gene ID" value="SETIT_038628mg"/>
</dbReference>
<organism evidence="1 2">
    <name type="scientific">Setaria italica</name>
    <name type="common">Foxtail millet</name>
    <name type="synonym">Panicum italicum</name>
    <dbReference type="NCBI Taxonomy" id="4555"/>
    <lineage>
        <taxon>Eukaryota</taxon>
        <taxon>Viridiplantae</taxon>
        <taxon>Streptophyta</taxon>
        <taxon>Embryophyta</taxon>
        <taxon>Tracheophyta</taxon>
        <taxon>Spermatophyta</taxon>
        <taxon>Magnoliopsida</taxon>
        <taxon>Liliopsida</taxon>
        <taxon>Poales</taxon>
        <taxon>Poaceae</taxon>
        <taxon>PACMAD clade</taxon>
        <taxon>Panicoideae</taxon>
        <taxon>Panicodae</taxon>
        <taxon>Paniceae</taxon>
        <taxon>Cenchrinae</taxon>
        <taxon>Setaria</taxon>
    </lineage>
</organism>
<proteinExistence type="predicted"/>
<dbReference type="EnsemblPlants" id="KQK91229">
    <property type="protein sequence ID" value="KQK91229"/>
    <property type="gene ID" value="SETIT_038628mg"/>
</dbReference>
<dbReference type="InParanoid" id="K4AIB8"/>
<reference evidence="1" key="2">
    <citation type="submission" date="2018-08" db="UniProtKB">
        <authorList>
            <consortium name="EnsemblPlants"/>
        </authorList>
    </citation>
    <scope>IDENTIFICATION</scope>
    <source>
        <strain evidence="1">Yugu1</strain>
    </source>
</reference>